<dbReference type="Proteomes" id="UP000789901">
    <property type="component" value="Unassembled WGS sequence"/>
</dbReference>
<keyword evidence="3" id="KW-1185">Reference proteome</keyword>
<reference evidence="2 3" key="1">
    <citation type="submission" date="2021-06" db="EMBL/GenBank/DDBJ databases">
        <authorList>
            <person name="Kallberg Y."/>
            <person name="Tangrot J."/>
            <person name="Rosling A."/>
        </authorList>
    </citation>
    <scope>NUCLEOTIDE SEQUENCE [LARGE SCALE GENOMIC DNA]</scope>
    <source>
        <strain evidence="2 3">120-4 pot B 10/14</strain>
    </source>
</reference>
<name>A0ABN7WV00_GIGMA</name>
<evidence type="ECO:0000313" key="2">
    <source>
        <dbReference type="EMBL" id="CAG8841118.1"/>
    </source>
</evidence>
<feature type="non-terminal residue" evidence="2">
    <location>
        <position position="1"/>
    </location>
</feature>
<evidence type="ECO:0000256" key="1">
    <source>
        <dbReference type="SAM" id="MobiDB-lite"/>
    </source>
</evidence>
<accession>A0ABN7WV00</accession>
<protein>
    <submittedName>
        <fullName evidence="2">11760_t:CDS:1</fullName>
    </submittedName>
</protein>
<evidence type="ECO:0000313" key="3">
    <source>
        <dbReference type="Proteomes" id="UP000789901"/>
    </source>
</evidence>
<gene>
    <name evidence="2" type="ORF">GMARGA_LOCUS35256</name>
</gene>
<proteinExistence type="predicted"/>
<feature type="region of interest" description="Disordered" evidence="1">
    <location>
        <begin position="18"/>
        <end position="46"/>
    </location>
</feature>
<organism evidence="2 3">
    <name type="scientific">Gigaspora margarita</name>
    <dbReference type="NCBI Taxonomy" id="4874"/>
    <lineage>
        <taxon>Eukaryota</taxon>
        <taxon>Fungi</taxon>
        <taxon>Fungi incertae sedis</taxon>
        <taxon>Mucoromycota</taxon>
        <taxon>Glomeromycotina</taxon>
        <taxon>Glomeromycetes</taxon>
        <taxon>Diversisporales</taxon>
        <taxon>Gigasporaceae</taxon>
        <taxon>Gigaspora</taxon>
    </lineage>
</organism>
<comment type="caution">
    <text evidence="2">The sequence shown here is derived from an EMBL/GenBank/DDBJ whole genome shotgun (WGS) entry which is preliminary data.</text>
</comment>
<sequence length="46" mass="5027">FEAVSKCLQRKLYGTHSSQKPKAKLAHPQSLESSLEETDIAGLALD</sequence>
<dbReference type="EMBL" id="CAJVQB010064795">
    <property type="protein sequence ID" value="CAG8841118.1"/>
    <property type="molecule type" value="Genomic_DNA"/>
</dbReference>